<dbReference type="Proteomes" id="UP001215280">
    <property type="component" value="Unassembled WGS sequence"/>
</dbReference>
<organism evidence="3 4">
    <name type="scientific">Mycena maculata</name>
    <dbReference type="NCBI Taxonomy" id="230809"/>
    <lineage>
        <taxon>Eukaryota</taxon>
        <taxon>Fungi</taxon>
        <taxon>Dikarya</taxon>
        <taxon>Basidiomycota</taxon>
        <taxon>Agaricomycotina</taxon>
        <taxon>Agaricomycetes</taxon>
        <taxon>Agaricomycetidae</taxon>
        <taxon>Agaricales</taxon>
        <taxon>Marasmiineae</taxon>
        <taxon>Mycenaceae</taxon>
        <taxon>Mycena</taxon>
    </lineage>
</organism>
<dbReference type="InterPro" id="IPR036378">
    <property type="entry name" value="FAS1_dom_sf"/>
</dbReference>
<feature type="compositionally biased region" description="Basic and acidic residues" evidence="1">
    <location>
        <begin position="326"/>
        <end position="345"/>
    </location>
</feature>
<evidence type="ECO:0000256" key="1">
    <source>
        <dbReference type="SAM" id="MobiDB-lite"/>
    </source>
</evidence>
<evidence type="ECO:0000259" key="2">
    <source>
        <dbReference type="PROSITE" id="PS50213"/>
    </source>
</evidence>
<evidence type="ECO:0000313" key="3">
    <source>
        <dbReference type="EMBL" id="KAJ7714894.1"/>
    </source>
</evidence>
<dbReference type="InterPro" id="IPR000782">
    <property type="entry name" value="FAS1_domain"/>
</dbReference>
<dbReference type="Pfam" id="PF02469">
    <property type="entry name" value="Fasciclin"/>
    <property type="match status" value="2"/>
</dbReference>
<dbReference type="PANTHER" id="PTHR10900">
    <property type="entry name" value="PERIOSTIN-RELATED"/>
    <property type="match status" value="1"/>
</dbReference>
<dbReference type="InterPro" id="IPR050904">
    <property type="entry name" value="Adhesion/Biosynth-related"/>
</dbReference>
<dbReference type="AlphaFoldDB" id="A0AAD7MFA1"/>
<feature type="region of interest" description="Disordered" evidence="1">
    <location>
        <begin position="300"/>
        <end position="352"/>
    </location>
</feature>
<reference evidence="3" key="1">
    <citation type="submission" date="2023-03" db="EMBL/GenBank/DDBJ databases">
        <title>Massive genome expansion in bonnet fungi (Mycena s.s.) driven by repeated elements and novel gene families across ecological guilds.</title>
        <authorList>
            <consortium name="Lawrence Berkeley National Laboratory"/>
            <person name="Harder C.B."/>
            <person name="Miyauchi S."/>
            <person name="Viragh M."/>
            <person name="Kuo A."/>
            <person name="Thoen E."/>
            <person name="Andreopoulos B."/>
            <person name="Lu D."/>
            <person name="Skrede I."/>
            <person name="Drula E."/>
            <person name="Henrissat B."/>
            <person name="Morin E."/>
            <person name="Kohler A."/>
            <person name="Barry K."/>
            <person name="LaButti K."/>
            <person name="Morin E."/>
            <person name="Salamov A."/>
            <person name="Lipzen A."/>
            <person name="Mereny Z."/>
            <person name="Hegedus B."/>
            <person name="Baldrian P."/>
            <person name="Stursova M."/>
            <person name="Weitz H."/>
            <person name="Taylor A."/>
            <person name="Grigoriev I.V."/>
            <person name="Nagy L.G."/>
            <person name="Martin F."/>
            <person name="Kauserud H."/>
        </authorList>
    </citation>
    <scope>NUCLEOTIDE SEQUENCE</scope>
    <source>
        <strain evidence="3">CBHHK188m</strain>
    </source>
</reference>
<dbReference type="PROSITE" id="PS50213">
    <property type="entry name" value="FAS1"/>
    <property type="match status" value="2"/>
</dbReference>
<feature type="domain" description="FAS1" evidence="2">
    <location>
        <begin position="16"/>
        <end position="187"/>
    </location>
</feature>
<proteinExistence type="predicted"/>
<name>A0AAD7MFA1_9AGAR</name>
<gene>
    <name evidence="3" type="ORF">DFH07DRAFT_974339</name>
</gene>
<comment type="caution">
    <text evidence="3">The sequence shown here is derived from an EMBL/GenBank/DDBJ whole genome shotgun (WGS) entry which is preliminary data.</text>
</comment>
<protein>
    <recommendedName>
        <fullName evidence="2">FAS1 domain-containing protein</fullName>
    </recommendedName>
</protein>
<dbReference type="SUPFAM" id="SSF82153">
    <property type="entry name" value="FAS1 domain"/>
    <property type="match status" value="2"/>
</dbReference>
<accession>A0AAD7MFA1</accession>
<dbReference type="EMBL" id="JARJLG010000360">
    <property type="protein sequence ID" value="KAJ7714894.1"/>
    <property type="molecule type" value="Genomic_DNA"/>
</dbReference>
<dbReference type="Gene3D" id="2.30.180.10">
    <property type="entry name" value="FAS1 domain"/>
    <property type="match status" value="2"/>
</dbReference>
<keyword evidence="4" id="KW-1185">Reference proteome</keyword>
<feature type="domain" description="FAS1" evidence="2">
    <location>
        <begin position="190"/>
        <end position="327"/>
    </location>
</feature>
<sequence>MHLAAQEVSHSLDESEELRYQILVDDPEFSKITQLIKTSDEITALLNSNSSNLTSLATPNWALHPHRGAHPGHELAPECEHSVTPTLSELAALVDHFPEEKDDQLQEVVDTILAYHILSVSVSVDALTVENATYPTWLTLPNTEQLQRIQIARSCRSPRTTVNMLSKIVWENIPATNGVIHVVNRPLARPSSILDSLCKAPVFSTLVVQREHASTSTFVDGNYSGTLFAPTDRAFEHLPQSLREFLFSPEGTHVLQKLLEFHVIPGVVVHSGVGTGVLPIAPSHPLVPARASMPPVVDTKHIPEESQQGRPDRGEAKGSTHGPSRVHGESGSEIRGKSNHHERMKGGRRALSAGWSPSKRFAQLLHTAGLAREDLGTSADAPPCVNLFLSPAPAGWDDWFPQWAESQA</sequence>
<evidence type="ECO:0000313" key="4">
    <source>
        <dbReference type="Proteomes" id="UP001215280"/>
    </source>
</evidence>
<dbReference type="PANTHER" id="PTHR10900:SF77">
    <property type="entry name" value="FI19380P1"/>
    <property type="match status" value="1"/>
</dbReference>